<gene>
    <name evidence="1" type="ORF">NBR_LOCUS21712</name>
</gene>
<organism evidence="3">
    <name type="scientific">Nippostrongylus brasiliensis</name>
    <name type="common">Rat hookworm</name>
    <dbReference type="NCBI Taxonomy" id="27835"/>
    <lineage>
        <taxon>Eukaryota</taxon>
        <taxon>Metazoa</taxon>
        <taxon>Ecdysozoa</taxon>
        <taxon>Nematoda</taxon>
        <taxon>Chromadorea</taxon>
        <taxon>Rhabditida</taxon>
        <taxon>Rhabditina</taxon>
        <taxon>Rhabditomorpha</taxon>
        <taxon>Strongyloidea</taxon>
        <taxon>Heligmosomidae</taxon>
        <taxon>Nippostrongylus</taxon>
    </lineage>
</organism>
<proteinExistence type="predicted"/>
<dbReference type="WBParaSite" id="NBR_0002171201-mRNA-1">
    <property type="protein sequence ID" value="NBR_0002171201-mRNA-1"/>
    <property type="gene ID" value="NBR_0002171201"/>
</dbReference>
<evidence type="ECO:0000313" key="3">
    <source>
        <dbReference type="WBParaSite" id="NBR_0002171201-mRNA-1"/>
    </source>
</evidence>
<name>A0A0N4YWU0_NIPBR</name>
<accession>A0A0N4YWU0</accession>
<dbReference type="EMBL" id="UYSL01026743">
    <property type="protein sequence ID" value="VDL85932.1"/>
    <property type="molecule type" value="Genomic_DNA"/>
</dbReference>
<keyword evidence="2" id="KW-1185">Reference proteome</keyword>
<reference evidence="3" key="1">
    <citation type="submission" date="2017-02" db="UniProtKB">
        <authorList>
            <consortium name="WormBaseParasite"/>
        </authorList>
    </citation>
    <scope>IDENTIFICATION</scope>
</reference>
<dbReference type="AlphaFoldDB" id="A0A0N4YWU0"/>
<evidence type="ECO:0000313" key="2">
    <source>
        <dbReference type="Proteomes" id="UP000271162"/>
    </source>
</evidence>
<dbReference type="PANTHER" id="PTHR33459:SF7">
    <property type="entry name" value="DD-GDCA PROTEIN"/>
    <property type="match status" value="1"/>
</dbReference>
<dbReference type="Proteomes" id="UP000271162">
    <property type="component" value="Unassembled WGS sequence"/>
</dbReference>
<protein>
    <submittedName>
        <fullName evidence="3">EB domain-containing protein</fullName>
    </submittedName>
</protein>
<dbReference type="PANTHER" id="PTHR33459">
    <property type="entry name" value="DD-GDCA PROTEIN"/>
    <property type="match status" value="1"/>
</dbReference>
<sequence>QYFQSDYPSPPSFYCNGDRDCAPTQVCVRTGQGLGNCQDMRMVGCRSNSDCSAGQSCVVLQDGQSICQINIGGLGGGQGGCRSNNDCPSGQSCVRLSSGQYGCQINIGGFVPGNSGDIEVGGVGLQCQRDSDCSANQRCADYFGQRQCIDASGTRSCSSSADCSAGMLCAFSSSEKMYVCVNPASSRLGMHSYKSVSFAANTDAVEESVPSAGEEITQGMTIEKKPRIIVQENIDDSIDTKEETSLTVFAPELNKTSLNVTEVMETRYSVMMPKPAKQVIDPAALPCEFDYQCRMGESCSGEISLVDRAITVCQYDLTKVDRQCIYHADCLHGQQCIRNENSTVFVCKPSMEATLGTVPCMYDYECSGGEKCINISQRDEKLSFRSIDFLPK</sequence>
<evidence type="ECO:0000313" key="1">
    <source>
        <dbReference type="EMBL" id="VDL85932.1"/>
    </source>
</evidence>
<reference evidence="1 2" key="2">
    <citation type="submission" date="2018-11" db="EMBL/GenBank/DDBJ databases">
        <authorList>
            <consortium name="Pathogen Informatics"/>
        </authorList>
    </citation>
    <scope>NUCLEOTIDE SEQUENCE [LARGE SCALE GENOMIC DNA]</scope>
</reference>
<dbReference type="InterPro" id="IPR052326">
    <property type="entry name" value="Diff-Dev_Assoc_Protein"/>
</dbReference>